<dbReference type="SUPFAM" id="SSF52172">
    <property type="entry name" value="CheY-like"/>
    <property type="match status" value="1"/>
</dbReference>
<evidence type="ECO:0000256" key="1">
    <source>
        <dbReference type="ARBA" id="ARBA00022553"/>
    </source>
</evidence>
<evidence type="ECO:0000259" key="3">
    <source>
        <dbReference type="PROSITE" id="PS50110"/>
    </source>
</evidence>
<feature type="domain" description="Response regulatory" evidence="3">
    <location>
        <begin position="80"/>
        <end position="199"/>
    </location>
</feature>
<dbReference type="Pfam" id="PF00072">
    <property type="entry name" value="Response_reg"/>
    <property type="match status" value="1"/>
</dbReference>
<dbReference type="SMART" id="SM00448">
    <property type="entry name" value="REC"/>
    <property type="match status" value="1"/>
</dbReference>
<accession>A0A074J754</accession>
<proteinExistence type="predicted"/>
<protein>
    <recommendedName>
        <fullName evidence="3">Response regulatory domain-containing protein</fullName>
    </recommendedName>
</protein>
<sequence>MLLVYMFAGAALGLLITIVSGLMRGNTVLSSLARLAADRMKRLSALIGEREPSVMNDDTNVAAATQDVVSSAAYEQDPLRILAVDDDPFILSLIPNIAGNAGFADITVASSAEAALDLIVASEIPFDCFVLDIRMPGMDGIDLCARVREDAAYKDAPIIMLTVMKDIEHLERAFKAGATDYATKPFEITEFGNRLSALAQHCHVLRRNHMADASEAMKRNSEDLKPELFDDMVIGSLHNLISHRSIRNYLQQLSAFSASDARVRAVKIDQFDLISQKKNAPQCFAFLSDAGESIGEVFTAKKFAMAYSGNGVFILVSNQDVGMEAEDLEDEIQAILNSRSSELGVELDIKFSVSVGASIQPEIRVSSRADKAIFYAICNAEARLASKMSYRETYA</sequence>
<keyword evidence="5" id="KW-1185">Reference proteome</keyword>
<dbReference type="AlphaFoldDB" id="A0A074J754"/>
<feature type="modified residue" description="4-aspartylphosphate" evidence="2">
    <location>
        <position position="132"/>
    </location>
</feature>
<comment type="caution">
    <text evidence="4">The sequence shown here is derived from an EMBL/GenBank/DDBJ whole genome shotgun (WGS) entry which is preliminary data.</text>
</comment>
<name>A0A074J754_9RHOB</name>
<dbReference type="STRING" id="1353528.DT23_18550"/>
<dbReference type="PANTHER" id="PTHR44591">
    <property type="entry name" value="STRESS RESPONSE REGULATOR PROTEIN 1"/>
    <property type="match status" value="1"/>
</dbReference>
<dbReference type="OrthoDB" id="7326651at2"/>
<evidence type="ECO:0000256" key="2">
    <source>
        <dbReference type="PROSITE-ProRule" id="PRU00169"/>
    </source>
</evidence>
<dbReference type="InterPro" id="IPR011006">
    <property type="entry name" value="CheY-like_superfamily"/>
</dbReference>
<dbReference type="Gene3D" id="3.40.50.2300">
    <property type="match status" value="1"/>
</dbReference>
<dbReference type="InterPro" id="IPR050595">
    <property type="entry name" value="Bact_response_regulator"/>
</dbReference>
<reference evidence="4 5" key="1">
    <citation type="journal article" date="2015" name="Antonie Van Leeuwenhoek">
        <title>Thioclava indica sp. nov., isolated from surface seawater of the Indian Ocean.</title>
        <authorList>
            <person name="Liu Y."/>
            <person name="Lai Q."/>
            <person name="Du J."/>
            <person name="Xu H."/>
            <person name="Jiang L."/>
            <person name="Shao Z."/>
        </authorList>
    </citation>
    <scope>NUCLEOTIDE SEQUENCE [LARGE SCALE GENOMIC DNA]</scope>
    <source>
        <strain evidence="4 5">DT23-4</strain>
    </source>
</reference>
<dbReference type="PANTHER" id="PTHR44591:SF3">
    <property type="entry name" value="RESPONSE REGULATORY DOMAIN-CONTAINING PROTEIN"/>
    <property type="match status" value="1"/>
</dbReference>
<dbReference type="Proteomes" id="UP000027471">
    <property type="component" value="Unassembled WGS sequence"/>
</dbReference>
<dbReference type="InterPro" id="IPR001789">
    <property type="entry name" value="Sig_transdc_resp-reg_receiver"/>
</dbReference>
<dbReference type="PROSITE" id="PS50110">
    <property type="entry name" value="RESPONSE_REGULATORY"/>
    <property type="match status" value="1"/>
</dbReference>
<gene>
    <name evidence="4" type="ORF">DT23_18550</name>
</gene>
<dbReference type="EMBL" id="AUNB01000069">
    <property type="protein sequence ID" value="KEO53341.1"/>
    <property type="molecule type" value="Genomic_DNA"/>
</dbReference>
<dbReference type="RefSeq" id="WP_051697365.1">
    <property type="nucleotide sequence ID" value="NZ_AUNB01000069.1"/>
</dbReference>
<dbReference type="eggNOG" id="COG0745">
    <property type="taxonomic scope" value="Bacteria"/>
</dbReference>
<evidence type="ECO:0000313" key="4">
    <source>
        <dbReference type="EMBL" id="KEO53341.1"/>
    </source>
</evidence>
<keyword evidence="1 2" id="KW-0597">Phosphoprotein</keyword>
<evidence type="ECO:0000313" key="5">
    <source>
        <dbReference type="Proteomes" id="UP000027471"/>
    </source>
</evidence>
<dbReference type="GO" id="GO:0000160">
    <property type="term" value="P:phosphorelay signal transduction system"/>
    <property type="evidence" value="ECO:0007669"/>
    <property type="project" value="InterPro"/>
</dbReference>
<organism evidence="4 5">
    <name type="scientific">Thioclava indica</name>
    <dbReference type="NCBI Taxonomy" id="1353528"/>
    <lineage>
        <taxon>Bacteria</taxon>
        <taxon>Pseudomonadati</taxon>
        <taxon>Pseudomonadota</taxon>
        <taxon>Alphaproteobacteria</taxon>
        <taxon>Rhodobacterales</taxon>
        <taxon>Paracoccaceae</taxon>
        <taxon>Thioclava</taxon>
    </lineage>
</organism>